<dbReference type="Gene3D" id="3.30.70.270">
    <property type="match status" value="1"/>
</dbReference>
<dbReference type="GO" id="GO:0004190">
    <property type="term" value="F:aspartic-type endopeptidase activity"/>
    <property type="evidence" value="ECO:0007669"/>
    <property type="project" value="UniProtKB-KW"/>
</dbReference>
<dbReference type="Pfam" id="PF22936">
    <property type="entry name" value="Pol_BBD"/>
    <property type="match status" value="1"/>
</dbReference>
<dbReference type="Pfam" id="PF13976">
    <property type="entry name" value="gag_pre-integrs"/>
    <property type="match status" value="1"/>
</dbReference>
<dbReference type="InterPro" id="IPR041373">
    <property type="entry name" value="RT_RNaseH"/>
</dbReference>
<dbReference type="InterPro" id="IPR043502">
    <property type="entry name" value="DNA/RNA_pol_sf"/>
</dbReference>
<dbReference type="GO" id="GO:0003964">
    <property type="term" value="F:RNA-directed DNA polymerase activity"/>
    <property type="evidence" value="ECO:0007669"/>
    <property type="project" value="UniProtKB-KW"/>
</dbReference>
<evidence type="ECO:0000313" key="13">
    <source>
        <dbReference type="EMBL" id="SPD14960.1"/>
    </source>
</evidence>
<dbReference type="GO" id="GO:0015074">
    <property type="term" value="P:DNA integration"/>
    <property type="evidence" value="ECO:0007669"/>
    <property type="project" value="InterPro"/>
</dbReference>
<feature type="compositionally biased region" description="Low complexity" evidence="9">
    <location>
        <begin position="2607"/>
        <end position="2618"/>
    </location>
</feature>
<sequence length="3158" mass="355531">MAAGGTSRSSRKAYARQIHNVLVTQKSNKKPRVEDLPITFTEEDACKVFHPHDDALVVTMEIAGYSTRRVLIDNGSSADIVYLTAFQQMKIDKDQLQPIETPLVGFAGTSIYLLGVTSLQITAGTYPKQATKKVDFLVVDCPSAYNVIIGRPTLNRLRAVTLTYHLLVRFPTENGIGEMKGDQAMARECYLTSVSTEQTTRIGTSMTKEIRDLIVSFLRKNADVFAWSHDDMPSISTNVITHKLNVNPSTTPVKQKRRVFAPERNAAVVEEVDKLLKAGFIREVYYPEWLANVVMVKKSTGKWRICVDFTDLNKACPKDSYPLPRIDQRVDSTAGHKLLSFMDAFSGYNQIQMTEEDQEKTAFITSRGLFCYKAMPFGLKNTGATYQKLVNKMFHDQIGRNVEVYVDDMLVKSKKDENHLADLKETFQALRRYNMKLNPAKCVFGVSSGKFLGFMVLQHGIEANPDKIKAILEMSPPKTVKEVQSLTGKAAALNSSALIREEERIQKPVYYTSRALRRAEERYSNMEKLAFALLISSRKLRPYFQSHPIIVLTDYPLRKAMNKLDAAGRLDTVAQALADFIAEFTQPWKDEGEPEEGEAWTVNIDGSSTKEMSGAGVVLISLEKDKFEASQRKVELFQIPREENEAADCLARLASSGVEIDGFIEIQGRPSTEEAIVNSITINTTWMLPIIRYLKEGTLLADKTEAHKLRIRASRFQLLRGILYKMGFSRPHLRCLSPEEANYVIREVHEGVCGNHSGARSLAHKLTRAGYYWSFLLHDATQYVKACDKCQLFANVPRVPPEEITPITLPWPFAQWGPDIMGPFPVGTKQAKFLVVAIDYFTKWVEVEPSATISEKNVKGFVWKAVICRFGIPRVLISDNGKHPQPNGQVEITNRTLLKQIKTRLEGAKSKWVEELPSVLWAYRTTVRIPTKETPFKLTSGTEAIILVEIGLTTLRTTFHKEEENEGQLCLNLDLLDETREKAAQRIALYQGKMARYYNTKVKLRRFEVGDWVRRKVTQATKDSSQGKLGPNWEGPYKIIQYYRREDQEDYRQEDCSSTHQSEVRHPRGASKEEGRQGRSSSTYYHVRHPRGASKEEGRQGRSSSTYYHVRHPRGASKEEGRQGRSSSTYYHVRHPQGASKEEGRQERSSSTYYHVRHPRGASKEEGRQGRSSSTYYHVRHPRGASKEEGRQGRSSSTYYHVRHPRGASKEEGRQGRSSSTYYHVRHPQGASKEEGRQDAPLLHIIMLDTQGGASKEEGRQGRSSSTYYHVRHPRGASKEEGCQERSSSKYCQVSHPRGAPIEEDRQERFSIYHQVRHPRGALIEEDRQERSSSICHQVRHPRGALIEEDRQERSSIYHQVRHPRGALIEEDRQERSSSICHQVRHPRGALIEEDRQERSSIYHQVRHPRGALIEDDRLEDSSSISKKSRRFLVDWWKNNLAIHKADSRIATLITTWRSRLDFGWSDRMFLRLNVILFILILTILLYGSGGFIIKYLHHGPFLSTSKSKSSFLPDMFETPNIKATSVVLRGKKVVFLLKIGFQTLHLFPQSLSQRESLPLSFEPMAGRPSTVEKYIRENSQLSPQKKNVGFQDRLDYRRFGIQSTETTPPAGRMPRTDVPQRELRGLTPHDITQHYASERVTAFQMEGHQLTTCLPIRRILEGHVVGPEGIRNSSLSYSQHEQYAKTPDYSLCIGLPLLGSLDGSQLILQQLQFLASCATVDMKMRTSVISMEMQISDINNIYWQKKLIQFHQVPTSCVWIDQQQNLWSLTYVHFRSDNSVSISKWRTLVTGWHSPLLDGVCSYRRGIRLLEVRQLLRRVHKALGTTTRKVESKTSNSPTGIENEGTFVTGRGGDFTLNGQKLQLVNLVTFAKDAKGSDRIRLTIPIFLVLPGILPLPQLSLALPSRHRQKSGCLRCQEADSSPNRLAATLGSSDTELRSRHLCSRLKDLEKLDPTAQESTPYDVGRAATRRPKFRRRYPRFFSYRTPITTPPPPLERSRGAGPNRAKFILIGARTRRHAPVKVPAPSRSSSRATSALALHCHVSPSATSALVPRQQVPHFIMTQSENSKPIHRRTNQKNYHLICAFCKHRGHTIDRCNMRAGILQRSAALTASESVPSSDAASFDPVSLTTPTYSIADLQALFSQVQALSSSASNSALSVTPGISSEWFLDSACCNHMTDNPHLTSAHTPPVLPTITTADGSAMTVSHVGSISTPNLSISDVFCVPKLHLNLLSVGQLTELGLNLFFSSRGCLVQDSRTGQIVGSARKVGRLFELTSLHFPSSSVSAPVIAASASIELWHSRLGHVSLPRIQTLVSRGLLGSVSSSPFDCMPCQLGKQPALPFNNSESIASATFDLIHSDVWGPSPVPTTQYSKAIKVFRSDNAREYRQTDFSTILKHYGTVFHTSCAGTSQQNGRAERKLRHILDTVRALTNAASTPASFWGEAALTAVYTINRCPSPVIQNTTPYERLFGTAPNYSLLKVFGCVCFVLLQPHERTKLQPRSQLCCFLGYGLEEKGYRCYDPVAKRLRVSRHVVFWEHKMFYSLPLFSAGNSDSQVDPLPNLFPEIPSPSAESVNPISDESPPVDPSSDESPTADPTFDESPLSAPAANPVNTTAPEPRRSHRVRTLPSHLRDFHCFSAFATLHEPHTFREASSDPLWQQAMKEELDALLKTGTWDLVDLPAGKSAIGCKWVYKIKTRSDGTVDRYKARLVAKGFTQEYGIDYEETFAPVARLSSVRTLIAVSASRHWPLFQMDVKNAFLNGELTEEVYMQLPPGFSQPPGFSPKVCRLRRALYGLKQAPRAWFAKFSSTISQHGFSASSYDSALFFRRSDHGITLLLLYVDDMIITGDDVQGIQDLKRFLGQHFEMKDLGPLSYFLGLEVSSSSDGYYLTQAKYTSDLISRAGITDSKIVDTPIEYNNRLNTHDGEPLPDATLYRQLVGSLVYLTVTRPDISYAVHIVSQFMAAPRSLHYAAVLRILRYLKGTLFHGLHFSSQSSLTLQAYSDADWAGDPTDRRSTTGYCFLLGDSLISWRSKKQSVVARSSTEAEYRALADTTAELLWLRWLLQDLGIDCSTAVPIHCDNRSAIQIAHNDVFHERTKHIEIDCHFVRHHLLQGTLQLRSVSSQDQLADIFTKPMPPGRFRDLISKLKLVSVHPT</sequence>
<dbReference type="InterPro" id="IPR036397">
    <property type="entry name" value="RNaseH_sf"/>
</dbReference>
<evidence type="ECO:0000256" key="7">
    <source>
        <dbReference type="ARBA" id="ARBA00022801"/>
    </source>
</evidence>
<feature type="domain" description="Integrase catalytic" evidence="12">
    <location>
        <begin position="2285"/>
        <end position="2475"/>
    </location>
</feature>
<evidence type="ECO:0000256" key="1">
    <source>
        <dbReference type="ARBA" id="ARBA00012493"/>
    </source>
</evidence>
<feature type="transmembrane region" description="Helical" evidence="10">
    <location>
        <begin position="1883"/>
        <end position="1904"/>
    </location>
</feature>
<keyword evidence="6" id="KW-0255">Endonuclease</keyword>
<gene>
    <name evidence="13" type="ORF">FSB_LOCUS42842</name>
</gene>
<name>A0A2N9HT64_FAGSY</name>
<keyword evidence="10" id="KW-0472">Membrane</keyword>
<dbReference type="InterPro" id="IPR001584">
    <property type="entry name" value="Integrase_cat-core"/>
</dbReference>
<keyword evidence="3" id="KW-0548">Nucleotidyltransferase</keyword>
<protein>
    <recommendedName>
        <fullName evidence="1">RNA-directed DNA polymerase</fullName>
        <ecNumber evidence="1">2.7.7.49</ecNumber>
    </recommendedName>
</protein>
<evidence type="ECO:0000256" key="5">
    <source>
        <dbReference type="ARBA" id="ARBA00022750"/>
    </source>
</evidence>
<dbReference type="Pfam" id="PF25597">
    <property type="entry name" value="SH3_retrovirus"/>
    <property type="match status" value="1"/>
</dbReference>
<evidence type="ECO:0000256" key="9">
    <source>
        <dbReference type="SAM" id="MobiDB-lite"/>
    </source>
</evidence>
<dbReference type="GO" id="GO:0004519">
    <property type="term" value="F:endonuclease activity"/>
    <property type="evidence" value="ECO:0007669"/>
    <property type="project" value="UniProtKB-KW"/>
</dbReference>
<organism evidence="13">
    <name type="scientific">Fagus sylvatica</name>
    <name type="common">Beechnut</name>
    <dbReference type="NCBI Taxonomy" id="28930"/>
    <lineage>
        <taxon>Eukaryota</taxon>
        <taxon>Viridiplantae</taxon>
        <taxon>Streptophyta</taxon>
        <taxon>Embryophyta</taxon>
        <taxon>Tracheophyta</taxon>
        <taxon>Spermatophyta</taxon>
        <taxon>Magnoliopsida</taxon>
        <taxon>eudicotyledons</taxon>
        <taxon>Gunneridae</taxon>
        <taxon>Pentapetalae</taxon>
        <taxon>rosids</taxon>
        <taxon>fabids</taxon>
        <taxon>Fagales</taxon>
        <taxon>Fagaceae</taxon>
        <taxon>Fagus</taxon>
    </lineage>
</organism>
<evidence type="ECO:0000256" key="4">
    <source>
        <dbReference type="ARBA" id="ARBA00022722"/>
    </source>
</evidence>
<feature type="region of interest" description="Disordered" evidence="9">
    <location>
        <begin position="1251"/>
        <end position="1297"/>
    </location>
</feature>
<accession>A0A2N9HT64</accession>
<evidence type="ECO:0000256" key="2">
    <source>
        <dbReference type="ARBA" id="ARBA00022679"/>
    </source>
</evidence>
<reference evidence="13" key="1">
    <citation type="submission" date="2018-02" db="EMBL/GenBank/DDBJ databases">
        <authorList>
            <person name="Cohen D.B."/>
            <person name="Kent A.D."/>
        </authorList>
    </citation>
    <scope>NUCLEOTIDE SEQUENCE</scope>
</reference>
<evidence type="ECO:0000256" key="8">
    <source>
        <dbReference type="ARBA" id="ARBA00022918"/>
    </source>
</evidence>
<evidence type="ECO:0000259" key="12">
    <source>
        <dbReference type="PROSITE" id="PS50994"/>
    </source>
</evidence>
<dbReference type="Gene3D" id="2.40.70.10">
    <property type="entry name" value="Acid Proteases"/>
    <property type="match status" value="1"/>
</dbReference>
<keyword evidence="5" id="KW-0645">Protease</keyword>
<feature type="transmembrane region" description="Helical" evidence="10">
    <location>
        <begin position="1475"/>
        <end position="1497"/>
    </location>
</feature>
<feature type="region of interest" description="Disordered" evidence="9">
    <location>
        <begin position="2560"/>
        <end position="2625"/>
    </location>
</feature>
<feature type="domain" description="Reverse transcriptase" evidence="11">
    <location>
        <begin position="277"/>
        <end position="456"/>
    </location>
</feature>
<keyword evidence="7" id="KW-0378">Hydrolase</keyword>
<dbReference type="CDD" id="cd00303">
    <property type="entry name" value="retropepsin_like"/>
    <property type="match status" value="1"/>
</dbReference>
<dbReference type="GO" id="GO:0003676">
    <property type="term" value="F:nucleic acid binding"/>
    <property type="evidence" value="ECO:0007669"/>
    <property type="project" value="InterPro"/>
</dbReference>
<proteinExistence type="predicted"/>
<dbReference type="InterPro" id="IPR021109">
    <property type="entry name" value="Peptidase_aspartic_dom_sf"/>
</dbReference>
<keyword evidence="10" id="KW-0812">Transmembrane</keyword>
<dbReference type="Pfam" id="PF07727">
    <property type="entry name" value="RVT_2"/>
    <property type="match status" value="1"/>
</dbReference>
<keyword evidence="10" id="KW-1133">Transmembrane helix</keyword>
<dbReference type="PROSITE" id="PS50878">
    <property type="entry name" value="RT_POL"/>
    <property type="match status" value="1"/>
</dbReference>
<feature type="compositionally biased region" description="Basic and acidic residues" evidence="9">
    <location>
        <begin position="1277"/>
        <end position="1288"/>
    </location>
</feature>
<dbReference type="Pfam" id="PF17921">
    <property type="entry name" value="Integrase_H2C2"/>
    <property type="match status" value="1"/>
</dbReference>
<evidence type="ECO:0000256" key="3">
    <source>
        <dbReference type="ARBA" id="ARBA00022695"/>
    </source>
</evidence>
<dbReference type="InterPro" id="IPR012337">
    <property type="entry name" value="RNaseH-like_sf"/>
</dbReference>
<dbReference type="CDD" id="cd09272">
    <property type="entry name" value="RNase_HI_RT_Ty1"/>
    <property type="match status" value="1"/>
</dbReference>
<keyword evidence="2" id="KW-0808">Transferase</keyword>
<keyword evidence="5" id="KW-0064">Aspartyl protease</keyword>
<dbReference type="InterPro" id="IPR041588">
    <property type="entry name" value="Integrase_H2C2"/>
</dbReference>
<dbReference type="InterPro" id="IPR025724">
    <property type="entry name" value="GAG-pre-integrase_dom"/>
</dbReference>
<feature type="compositionally biased region" description="Basic and acidic residues" evidence="9">
    <location>
        <begin position="1050"/>
        <end position="1077"/>
    </location>
</feature>
<dbReference type="PANTHER" id="PTHR37984:SF5">
    <property type="entry name" value="PROTEIN NYNRIN-LIKE"/>
    <property type="match status" value="1"/>
</dbReference>
<dbReference type="CDD" id="cd01647">
    <property type="entry name" value="RT_LTR"/>
    <property type="match status" value="1"/>
</dbReference>
<dbReference type="InterPro" id="IPR043128">
    <property type="entry name" value="Rev_trsase/Diguanyl_cyclase"/>
</dbReference>
<dbReference type="PROSITE" id="PS50994">
    <property type="entry name" value="INTEGRASE"/>
    <property type="match status" value="2"/>
</dbReference>
<dbReference type="Gene3D" id="3.30.420.10">
    <property type="entry name" value="Ribonuclease H-like superfamily/Ribonuclease H"/>
    <property type="match status" value="3"/>
</dbReference>
<dbReference type="Pfam" id="PF00078">
    <property type="entry name" value="RVT_1"/>
    <property type="match status" value="1"/>
</dbReference>
<keyword evidence="4" id="KW-0540">Nuclease</keyword>
<dbReference type="Gene3D" id="1.10.340.70">
    <property type="match status" value="1"/>
</dbReference>
<dbReference type="InterPro" id="IPR057670">
    <property type="entry name" value="SH3_retrovirus"/>
</dbReference>
<feature type="region of interest" description="Disordered" evidence="9">
    <location>
        <begin position="1050"/>
        <end position="1239"/>
    </location>
</feature>
<dbReference type="InterPro" id="IPR050951">
    <property type="entry name" value="Retrovirus_Pol_polyprotein"/>
</dbReference>
<dbReference type="InterPro" id="IPR000477">
    <property type="entry name" value="RT_dom"/>
</dbReference>
<dbReference type="SUPFAM" id="SSF56672">
    <property type="entry name" value="DNA/RNA polymerases"/>
    <property type="match status" value="2"/>
</dbReference>
<dbReference type="EMBL" id="OIVN01004013">
    <property type="protein sequence ID" value="SPD14960.1"/>
    <property type="molecule type" value="Genomic_DNA"/>
</dbReference>
<dbReference type="EC" id="2.7.7.49" evidence="1"/>
<evidence type="ECO:0000259" key="11">
    <source>
        <dbReference type="PROSITE" id="PS50878"/>
    </source>
</evidence>
<dbReference type="InterPro" id="IPR013103">
    <property type="entry name" value="RVT_2"/>
</dbReference>
<evidence type="ECO:0000256" key="10">
    <source>
        <dbReference type="SAM" id="Phobius"/>
    </source>
</evidence>
<evidence type="ECO:0000256" key="6">
    <source>
        <dbReference type="ARBA" id="ARBA00022759"/>
    </source>
</evidence>
<dbReference type="SUPFAM" id="SSF53098">
    <property type="entry name" value="Ribonuclease H-like"/>
    <property type="match status" value="2"/>
</dbReference>
<dbReference type="InterPro" id="IPR054722">
    <property type="entry name" value="PolX-like_BBD"/>
</dbReference>
<dbReference type="Pfam" id="PF17917">
    <property type="entry name" value="RT_RNaseH"/>
    <property type="match status" value="1"/>
</dbReference>
<feature type="domain" description="Integrase catalytic" evidence="12">
    <location>
        <begin position="806"/>
        <end position="882"/>
    </location>
</feature>
<keyword evidence="8" id="KW-0695">RNA-directed DNA polymerase</keyword>
<dbReference type="Gene3D" id="3.10.10.10">
    <property type="entry name" value="HIV Type 1 Reverse Transcriptase, subunit A, domain 1"/>
    <property type="match status" value="1"/>
</dbReference>
<dbReference type="PANTHER" id="PTHR37984">
    <property type="entry name" value="PROTEIN CBG26694"/>
    <property type="match status" value="1"/>
</dbReference>